<dbReference type="SUPFAM" id="SSF51445">
    <property type="entry name" value="(Trans)glycosidases"/>
    <property type="match status" value="1"/>
</dbReference>
<protein>
    <submittedName>
        <fullName evidence="4">Glycoside hydrolase family 3 C-terminal domain-containing protein</fullName>
    </submittedName>
</protein>
<evidence type="ECO:0000313" key="5">
    <source>
        <dbReference type="Proteomes" id="UP000598146"/>
    </source>
</evidence>
<dbReference type="Gene3D" id="2.60.40.10">
    <property type="entry name" value="Immunoglobulins"/>
    <property type="match status" value="1"/>
</dbReference>
<dbReference type="InterPro" id="IPR036962">
    <property type="entry name" value="Glyco_hydro_3_N_sf"/>
</dbReference>
<dbReference type="InterPro" id="IPR017853">
    <property type="entry name" value="GH"/>
</dbReference>
<dbReference type="Gene3D" id="2.60.120.260">
    <property type="entry name" value="Galactose-binding domain-like"/>
    <property type="match status" value="1"/>
</dbReference>
<dbReference type="Gene3D" id="3.20.20.300">
    <property type="entry name" value="Glycoside hydrolase, family 3, N-terminal domain"/>
    <property type="match status" value="1"/>
</dbReference>
<feature type="domain" description="Fibronectin type III-like" evidence="3">
    <location>
        <begin position="712"/>
        <end position="779"/>
    </location>
</feature>
<dbReference type="InterPro" id="IPR002772">
    <property type="entry name" value="Glyco_hydro_3_C"/>
</dbReference>
<dbReference type="InterPro" id="IPR026891">
    <property type="entry name" value="Fn3-like"/>
</dbReference>
<dbReference type="GO" id="GO:0005975">
    <property type="term" value="P:carbohydrate metabolic process"/>
    <property type="evidence" value="ECO:0007669"/>
    <property type="project" value="InterPro"/>
</dbReference>
<comment type="similarity">
    <text evidence="1">Belongs to the glycosyl hydrolase 3 family.</text>
</comment>
<proteinExistence type="inferred from homology"/>
<keyword evidence="2 4" id="KW-0378">Hydrolase</keyword>
<evidence type="ECO:0000256" key="2">
    <source>
        <dbReference type="ARBA" id="ARBA00022801"/>
    </source>
</evidence>
<dbReference type="SMART" id="SM01217">
    <property type="entry name" value="Fn3_like"/>
    <property type="match status" value="1"/>
</dbReference>
<dbReference type="PANTHER" id="PTHR42715:SF10">
    <property type="entry name" value="BETA-GLUCOSIDASE"/>
    <property type="match status" value="1"/>
</dbReference>
<dbReference type="InterPro" id="IPR013783">
    <property type="entry name" value="Ig-like_fold"/>
</dbReference>
<dbReference type="Pfam" id="PF01915">
    <property type="entry name" value="Glyco_hydro_3_C"/>
    <property type="match status" value="1"/>
</dbReference>
<reference evidence="4" key="1">
    <citation type="submission" date="2020-11" db="EMBL/GenBank/DDBJ databases">
        <title>Isolation and identification of active actinomycetes.</title>
        <authorList>
            <person name="Sun X."/>
        </authorList>
    </citation>
    <scope>NUCLEOTIDE SEQUENCE</scope>
    <source>
        <strain evidence="4">NEAU-A11</strain>
    </source>
</reference>
<evidence type="ECO:0000259" key="3">
    <source>
        <dbReference type="SMART" id="SM01217"/>
    </source>
</evidence>
<evidence type="ECO:0000256" key="1">
    <source>
        <dbReference type="ARBA" id="ARBA00005336"/>
    </source>
</evidence>
<dbReference type="PRINTS" id="PR00133">
    <property type="entry name" value="GLHYDRLASE3"/>
</dbReference>
<dbReference type="Pfam" id="PF14310">
    <property type="entry name" value="Fn3-like"/>
    <property type="match status" value="1"/>
</dbReference>
<gene>
    <name evidence="4" type="ORF">I4J89_29535</name>
</gene>
<keyword evidence="5" id="KW-1185">Reference proteome</keyword>
<comment type="caution">
    <text evidence="4">The sequence shown here is derived from an EMBL/GenBank/DDBJ whole genome shotgun (WGS) entry which is preliminary data.</text>
</comment>
<dbReference type="InterPro" id="IPR001764">
    <property type="entry name" value="Glyco_hydro_3_N"/>
</dbReference>
<dbReference type="SUPFAM" id="SSF52279">
    <property type="entry name" value="Beta-D-glucan exohydrolase, C-terminal domain"/>
    <property type="match status" value="1"/>
</dbReference>
<sequence length="791" mass="84144">MPEIDHLVQQLTLEEKVSLLTGQDFWSLPAIPRIGLRSLVMSDGPVGVRGTGYTPDDPSVALPSPTALAAGWDVALAQRAGRLLGQESRRKGVHVLLGPTVNLHRTPLGGRHFECYSEDPLLTGEIAAGFVAGVQAHGVGTTVKHLVGNDFETDRMTVDVRIPERALRELYLAPFERVAEAGGWGVMSAYNGVNGEPMASNGRIQDEILKREWGFDGAVVSDWRAARDTVAAAVGGLDIAMPAMDNPWGPKLVEAVRAGKVAEELIDDKVRRVLRLAARTGALEGFPAPDVPLDEDGPAVAHEVAVRSFVLARNENDTLPLSIKSLKRVAVIGALATDARVLGGGSAQVTPQHVISPLDGIRRALPGADVAYAIGADPRPFLPAAQGPDWAPFRFRISDHEFGVETATVRWIGDLPGGLDVAHVTSLELRTELTPEAAGEHVLAISGFGAFELIVGGEVLYQGALHPPGTGRADLLLHPREQRFSVTLPVGVPVPVVLRQTFEPGMAHSVSTTLGHRAPGPDEEGLIAEAVELAARSDVAVVVVGTTEQVESEGFDRASLALPGRQDELVRRVAAANPRTVVVVNAGSPVLLPWSDEAAAVLLTWFPGQEAGAALADVLLGVAEPGGRLPTTWPRRESDCPVLEVRPSGGTLGYDEDIFIGYRGWLRSAATPLFAFGHGLGYTTWAYAELAVTGSDEAVVTLTNTGERTGREVVQVYLSGDGDRVPRPERWLAGFANVQAAPGETVTVRVPLPKRAFQVWDGGWRTIPGSYTVIAAHALDDPRLTAKITVD</sequence>
<dbReference type="InterPro" id="IPR036881">
    <property type="entry name" value="Glyco_hydro_3_C_sf"/>
</dbReference>
<organism evidence="4 5">
    <name type="scientific">Actinoplanes aureus</name>
    <dbReference type="NCBI Taxonomy" id="2792083"/>
    <lineage>
        <taxon>Bacteria</taxon>
        <taxon>Bacillati</taxon>
        <taxon>Actinomycetota</taxon>
        <taxon>Actinomycetes</taxon>
        <taxon>Micromonosporales</taxon>
        <taxon>Micromonosporaceae</taxon>
        <taxon>Actinoplanes</taxon>
    </lineage>
</organism>
<dbReference type="Gene3D" id="3.40.50.1700">
    <property type="entry name" value="Glycoside hydrolase family 3 C-terminal domain"/>
    <property type="match status" value="1"/>
</dbReference>
<dbReference type="Proteomes" id="UP000598146">
    <property type="component" value="Unassembled WGS sequence"/>
</dbReference>
<dbReference type="GO" id="GO:0004553">
    <property type="term" value="F:hydrolase activity, hydrolyzing O-glycosyl compounds"/>
    <property type="evidence" value="ECO:0007669"/>
    <property type="project" value="InterPro"/>
</dbReference>
<dbReference type="AlphaFoldDB" id="A0A931G0B9"/>
<dbReference type="InterPro" id="IPR050288">
    <property type="entry name" value="Cellulose_deg_GH3"/>
</dbReference>
<dbReference type="PANTHER" id="PTHR42715">
    <property type="entry name" value="BETA-GLUCOSIDASE"/>
    <property type="match status" value="1"/>
</dbReference>
<evidence type="ECO:0000313" key="4">
    <source>
        <dbReference type="EMBL" id="MBG0565602.1"/>
    </source>
</evidence>
<name>A0A931G0B9_9ACTN</name>
<dbReference type="RefSeq" id="WP_196417387.1">
    <property type="nucleotide sequence ID" value="NZ_JADQTO010000016.1"/>
</dbReference>
<accession>A0A931G0B9</accession>
<dbReference type="EMBL" id="JADQTO010000016">
    <property type="protein sequence ID" value="MBG0565602.1"/>
    <property type="molecule type" value="Genomic_DNA"/>
</dbReference>
<dbReference type="Pfam" id="PF00933">
    <property type="entry name" value="Glyco_hydro_3"/>
    <property type="match status" value="1"/>
</dbReference>